<comment type="caution">
    <text evidence="1">The sequence shown here is derived from an EMBL/GenBank/DDBJ whole genome shotgun (WGS) entry which is preliminary data.</text>
</comment>
<name>X1CH04_9ZZZZ</name>
<dbReference type="AlphaFoldDB" id="X1CH04"/>
<dbReference type="EMBL" id="BART01017909">
    <property type="protein sequence ID" value="GAG83501.1"/>
    <property type="molecule type" value="Genomic_DNA"/>
</dbReference>
<feature type="non-terminal residue" evidence="1">
    <location>
        <position position="1"/>
    </location>
</feature>
<accession>X1CH04</accession>
<reference evidence="1" key="1">
    <citation type="journal article" date="2014" name="Front. Microbiol.">
        <title>High frequency of phylogenetically diverse reductive dehalogenase-homologous genes in deep subseafloor sedimentary metagenomes.</title>
        <authorList>
            <person name="Kawai M."/>
            <person name="Futagami T."/>
            <person name="Toyoda A."/>
            <person name="Takaki Y."/>
            <person name="Nishi S."/>
            <person name="Hori S."/>
            <person name="Arai W."/>
            <person name="Tsubouchi T."/>
            <person name="Morono Y."/>
            <person name="Uchiyama I."/>
            <person name="Ito T."/>
            <person name="Fujiyama A."/>
            <person name="Inagaki F."/>
            <person name="Takami H."/>
        </authorList>
    </citation>
    <scope>NUCLEOTIDE SEQUENCE</scope>
    <source>
        <strain evidence="1">Expedition CK06-06</strain>
    </source>
</reference>
<organism evidence="1">
    <name type="scientific">marine sediment metagenome</name>
    <dbReference type="NCBI Taxonomy" id="412755"/>
    <lineage>
        <taxon>unclassified sequences</taxon>
        <taxon>metagenomes</taxon>
        <taxon>ecological metagenomes</taxon>
    </lineage>
</organism>
<dbReference type="PANTHER" id="PTHR38032:SF1">
    <property type="entry name" value="RNA-BINDING PROTEIN KHPB N-TERMINAL DOMAIN-CONTAINING PROTEIN"/>
    <property type="match status" value="1"/>
</dbReference>
<proteinExistence type="predicted"/>
<dbReference type="InterPro" id="IPR046865">
    <property type="entry name" value="FapA_b_solenoid"/>
</dbReference>
<dbReference type="PANTHER" id="PTHR38032">
    <property type="entry name" value="POLYMERASE-RELATED"/>
    <property type="match status" value="1"/>
</dbReference>
<feature type="non-terminal residue" evidence="1">
    <location>
        <position position="298"/>
    </location>
</feature>
<evidence type="ECO:0008006" key="2">
    <source>
        <dbReference type="Google" id="ProtNLM"/>
    </source>
</evidence>
<dbReference type="InterPro" id="IPR005646">
    <property type="entry name" value="FapA"/>
</dbReference>
<evidence type="ECO:0000313" key="1">
    <source>
        <dbReference type="EMBL" id="GAG83501.1"/>
    </source>
</evidence>
<gene>
    <name evidence="1" type="ORF">S01H4_33930</name>
</gene>
<protein>
    <recommendedName>
        <fullName evidence="2">DUF342 domain-containing protein</fullName>
    </recommendedName>
</protein>
<dbReference type="Pfam" id="PF03961">
    <property type="entry name" value="FapA"/>
    <property type="match status" value="1"/>
</dbReference>
<sequence>PDGQERVLREHKSIDPGLFSGKNTSVNEDGNAVVTDIDGLAHRTVYGSVSVYPSERISGIGSAHGKLMKELAFVVEQDISEGSHVETLSNLVVRGAVHGAYVRASGNIQIAFIADNPTRSREAKIMVGQSLRSRALQNTPVWAGSHVITVQGMMRCDIQCMNTVITPTISASKITVGNRLIVRDVKGDSTIKMGARFVSDPEMRDRGAVRSEHNKRFSDIEQSLLQHRSVYNKTCESLVRQIERLRGPAIASAPRQKTKQIIIRLINSMDESLEAYKKDFGEYVTNAEENTRGQVALD</sequence>